<gene>
    <name evidence="1" type="ORF">Tco_0951449</name>
</gene>
<protein>
    <submittedName>
        <fullName evidence="1">Uncharacterized protein</fullName>
    </submittedName>
</protein>
<comment type="caution">
    <text evidence="1">The sequence shown here is derived from an EMBL/GenBank/DDBJ whole genome shotgun (WGS) entry which is preliminary data.</text>
</comment>
<accession>A0ABQ5E073</accession>
<evidence type="ECO:0000313" key="2">
    <source>
        <dbReference type="Proteomes" id="UP001151760"/>
    </source>
</evidence>
<organism evidence="1 2">
    <name type="scientific">Tanacetum coccineum</name>
    <dbReference type="NCBI Taxonomy" id="301880"/>
    <lineage>
        <taxon>Eukaryota</taxon>
        <taxon>Viridiplantae</taxon>
        <taxon>Streptophyta</taxon>
        <taxon>Embryophyta</taxon>
        <taxon>Tracheophyta</taxon>
        <taxon>Spermatophyta</taxon>
        <taxon>Magnoliopsida</taxon>
        <taxon>eudicotyledons</taxon>
        <taxon>Gunneridae</taxon>
        <taxon>Pentapetalae</taxon>
        <taxon>asterids</taxon>
        <taxon>campanulids</taxon>
        <taxon>Asterales</taxon>
        <taxon>Asteraceae</taxon>
        <taxon>Asteroideae</taxon>
        <taxon>Anthemideae</taxon>
        <taxon>Anthemidinae</taxon>
        <taxon>Tanacetum</taxon>
    </lineage>
</organism>
<proteinExistence type="predicted"/>
<reference evidence="1" key="1">
    <citation type="journal article" date="2022" name="Int. J. Mol. Sci.">
        <title>Draft Genome of Tanacetum Coccineum: Genomic Comparison of Closely Related Tanacetum-Family Plants.</title>
        <authorList>
            <person name="Yamashiro T."/>
            <person name="Shiraishi A."/>
            <person name="Nakayama K."/>
            <person name="Satake H."/>
        </authorList>
    </citation>
    <scope>NUCLEOTIDE SEQUENCE</scope>
</reference>
<reference evidence="1" key="2">
    <citation type="submission" date="2022-01" db="EMBL/GenBank/DDBJ databases">
        <authorList>
            <person name="Yamashiro T."/>
            <person name="Shiraishi A."/>
            <person name="Satake H."/>
            <person name="Nakayama K."/>
        </authorList>
    </citation>
    <scope>NUCLEOTIDE SEQUENCE</scope>
</reference>
<evidence type="ECO:0000313" key="1">
    <source>
        <dbReference type="EMBL" id="GJT42734.1"/>
    </source>
</evidence>
<dbReference type="Proteomes" id="UP001151760">
    <property type="component" value="Unassembled WGS sequence"/>
</dbReference>
<dbReference type="EMBL" id="BQNB010015670">
    <property type="protein sequence ID" value="GJT42734.1"/>
    <property type="molecule type" value="Genomic_DNA"/>
</dbReference>
<keyword evidence="2" id="KW-1185">Reference proteome</keyword>
<sequence length="213" mass="23672">MLCTEIRPGPIQALHPTLWKYHHGYSENLPGSLILGKSGNVFRMTAEQFSLTGVLVKSKILSLLFKSFLNIGANLGMCRRASAKLSSKWRFRKISMNFKAKRSSFSQTFSLFTLDGYGKVVLALGMDNGLQFGTIQRWTVFGNTICSTLLQGTRAELEMSACSRKRLDAITIFFQFSNIGRYTGGGCALVLYFSNNGFASGRYELLDLLSDEA</sequence>
<name>A0ABQ5E073_9ASTR</name>